<comment type="caution">
    <text evidence="1">The sequence shown here is derived from an EMBL/GenBank/DDBJ whole genome shotgun (WGS) entry which is preliminary data.</text>
</comment>
<sequence length="97" mass="10318">MRGDQGGMSKKITSQMSEMSRNIDCLMNSGWQQSTDVAADGGGERPMAGWWGTTAVAVCGRDGGRRRWVAGPTADNGRLMWRSAAAASVAADGRPER</sequence>
<reference evidence="1" key="1">
    <citation type="journal article" date="2022" name="Plant J.">
        <title>Strategies of tolerance reflected in two North American maple genomes.</title>
        <authorList>
            <person name="McEvoy S.L."/>
            <person name="Sezen U.U."/>
            <person name="Trouern-Trend A."/>
            <person name="McMahon S.M."/>
            <person name="Schaberg P.G."/>
            <person name="Yang J."/>
            <person name="Wegrzyn J.L."/>
            <person name="Swenson N.G."/>
        </authorList>
    </citation>
    <scope>NUCLEOTIDE SEQUENCE</scope>
    <source>
        <strain evidence="1">91603</strain>
    </source>
</reference>
<gene>
    <name evidence="1" type="ORF">LWI28_013398</name>
</gene>
<keyword evidence="2" id="KW-1185">Reference proteome</keyword>
<dbReference type="Proteomes" id="UP001064489">
    <property type="component" value="Chromosome 5"/>
</dbReference>
<protein>
    <submittedName>
        <fullName evidence="1">Uncharacterized protein</fullName>
    </submittedName>
</protein>
<dbReference type="EMBL" id="JAJSOW010000102">
    <property type="protein sequence ID" value="KAI9177299.1"/>
    <property type="molecule type" value="Genomic_DNA"/>
</dbReference>
<proteinExistence type="predicted"/>
<evidence type="ECO:0000313" key="1">
    <source>
        <dbReference type="EMBL" id="KAI9177299.1"/>
    </source>
</evidence>
<dbReference type="AlphaFoldDB" id="A0AAD5IZV6"/>
<reference evidence="1" key="2">
    <citation type="submission" date="2023-02" db="EMBL/GenBank/DDBJ databases">
        <authorList>
            <person name="Swenson N.G."/>
            <person name="Wegrzyn J.L."/>
            <person name="Mcevoy S.L."/>
        </authorList>
    </citation>
    <scope>NUCLEOTIDE SEQUENCE</scope>
    <source>
        <strain evidence="1">91603</strain>
        <tissue evidence="1">Leaf</tissue>
    </source>
</reference>
<name>A0AAD5IZV6_ACENE</name>
<accession>A0AAD5IZV6</accession>
<evidence type="ECO:0000313" key="2">
    <source>
        <dbReference type="Proteomes" id="UP001064489"/>
    </source>
</evidence>
<organism evidence="1 2">
    <name type="scientific">Acer negundo</name>
    <name type="common">Box elder</name>
    <dbReference type="NCBI Taxonomy" id="4023"/>
    <lineage>
        <taxon>Eukaryota</taxon>
        <taxon>Viridiplantae</taxon>
        <taxon>Streptophyta</taxon>
        <taxon>Embryophyta</taxon>
        <taxon>Tracheophyta</taxon>
        <taxon>Spermatophyta</taxon>
        <taxon>Magnoliopsida</taxon>
        <taxon>eudicotyledons</taxon>
        <taxon>Gunneridae</taxon>
        <taxon>Pentapetalae</taxon>
        <taxon>rosids</taxon>
        <taxon>malvids</taxon>
        <taxon>Sapindales</taxon>
        <taxon>Sapindaceae</taxon>
        <taxon>Hippocastanoideae</taxon>
        <taxon>Acereae</taxon>
        <taxon>Acer</taxon>
    </lineage>
</organism>